<reference evidence="3" key="1">
    <citation type="journal article" date="2014" name="Proc. Natl. Acad. Sci. U.S.A.">
        <title>Extensive sampling of basidiomycete genomes demonstrates inadequacy of the white-rot/brown-rot paradigm for wood decay fungi.</title>
        <authorList>
            <person name="Riley R."/>
            <person name="Salamov A.A."/>
            <person name="Brown D.W."/>
            <person name="Nagy L.G."/>
            <person name="Floudas D."/>
            <person name="Held B.W."/>
            <person name="Levasseur A."/>
            <person name="Lombard V."/>
            <person name="Morin E."/>
            <person name="Otillar R."/>
            <person name="Lindquist E.A."/>
            <person name="Sun H."/>
            <person name="LaButti K.M."/>
            <person name="Schmutz J."/>
            <person name="Jabbour D."/>
            <person name="Luo H."/>
            <person name="Baker S.E."/>
            <person name="Pisabarro A.G."/>
            <person name="Walton J.D."/>
            <person name="Blanchette R.A."/>
            <person name="Henrissat B."/>
            <person name="Martin F."/>
            <person name="Cullen D."/>
            <person name="Hibbett D.S."/>
            <person name="Grigoriev I.V."/>
        </authorList>
    </citation>
    <scope>NUCLEOTIDE SEQUENCE [LARGE SCALE GENOMIC DNA]</scope>
    <source>
        <strain evidence="3">FD-172 SS1</strain>
    </source>
</reference>
<dbReference type="PROSITE" id="PS50181">
    <property type="entry name" value="FBOX"/>
    <property type="match status" value="1"/>
</dbReference>
<organism evidence="2 3">
    <name type="scientific">Botryobasidium botryosum (strain FD-172 SS1)</name>
    <dbReference type="NCBI Taxonomy" id="930990"/>
    <lineage>
        <taxon>Eukaryota</taxon>
        <taxon>Fungi</taxon>
        <taxon>Dikarya</taxon>
        <taxon>Basidiomycota</taxon>
        <taxon>Agaricomycotina</taxon>
        <taxon>Agaricomycetes</taxon>
        <taxon>Cantharellales</taxon>
        <taxon>Botryobasidiaceae</taxon>
        <taxon>Botryobasidium</taxon>
    </lineage>
</organism>
<protein>
    <recommendedName>
        <fullName evidence="1">F-box domain-containing protein</fullName>
    </recommendedName>
</protein>
<dbReference type="CDD" id="cd09917">
    <property type="entry name" value="F-box_SF"/>
    <property type="match status" value="1"/>
</dbReference>
<dbReference type="Gene3D" id="1.20.1280.50">
    <property type="match status" value="1"/>
</dbReference>
<accession>A0A067MUZ4</accession>
<feature type="domain" description="F-box" evidence="1">
    <location>
        <begin position="314"/>
        <end position="360"/>
    </location>
</feature>
<dbReference type="SUPFAM" id="SSF81383">
    <property type="entry name" value="F-box domain"/>
    <property type="match status" value="1"/>
</dbReference>
<dbReference type="SMART" id="SM00256">
    <property type="entry name" value="FBOX"/>
    <property type="match status" value="1"/>
</dbReference>
<dbReference type="InterPro" id="IPR001810">
    <property type="entry name" value="F-box_dom"/>
</dbReference>
<dbReference type="Proteomes" id="UP000027195">
    <property type="component" value="Unassembled WGS sequence"/>
</dbReference>
<dbReference type="AlphaFoldDB" id="A0A067MUZ4"/>
<proteinExistence type="predicted"/>
<evidence type="ECO:0000313" key="3">
    <source>
        <dbReference type="Proteomes" id="UP000027195"/>
    </source>
</evidence>
<dbReference type="EMBL" id="KL198019">
    <property type="protein sequence ID" value="KDQ19414.1"/>
    <property type="molecule type" value="Genomic_DNA"/>
</dbReference>
<dbReference type="HOGENOM" id="CLU_556738_0_0_1"/>
<dbReference type="InterPro" id="IPR036047">
    <property type="entry name" value="F-box-like_dom_sf"/>
</dbReference>
<keyword evidence="3" id="KW-1185">Reference proteome</keyword>
<dbReference type="OrthoDB" id="2751369at2759"/>
<evidence type="ECO:0000259" key="1">
    <source>
        <dbReference type="PROSITE" id="PS50181"/>
    </source>
</evidence>
<evidence type="ECO:0000313" key="2">
    <source>
        <dbReference type="EMBL" id="KDQ19414.1"/>
    </source>
</evidence>
<name>A0A067MUZ4_BOTB1</name>
<dbReference type="InParanoid" id="A0A067MUZ4"/>
<dbReference type="Pfam" id="PF00646">
    <property type="entry name" value="F-box"/>
    <property type="match status" value="1"/>
</dbReference>
<gene>
    <name evidence="2" type="ORF">BOTBODRAFT_142968</name>
</gene>
<sequence length="470" mass="52081">MTQDILCVISGVRPGGGPEHFSPAGAKAELRIELAKEISHLSTTGLLENEAAAILQDVPDFLSRSDNDSDNDFEISRPLGNWIHFNTCIAIGTFDESGGAFVARNPCTGCVTGIPRGRFVDTRAVCDESAGRFIRVVVGPDDPESDLFYDGVTHVKWKTTDCNPLGGNPNVFVLEGPFRYLEAWVDRASLPERRAVFPEDPDPLSFAAELYEIVNTRAQPRNEYDGSLPGIDYGGIEKTCEGTQDFFQPALKRPKHMTRAIDNGVRGGDLLPAITRDFGCWMCARPDIWPQPPDTIPAAVSAQSPSFESDEPSPTPFHMLPTELCLRILRTVPIQSILALASTCRSLRSLFGSSEFLNRVVREAILERRGPLRWVLPVATLPGEVERANDAAQAWLRVGAGHPGTYDGGSSAFAHPSFPYLDFLRACYDSDSMRNRQRFWDISRQFEVLWRNYRTKGWERNIISAHLPAA</sequence>